<evidence type="ECO:0000313" key="2">
    <source>
        <dbReference type="Proteomes" id="UP000262939"/>
    </source>
</evidence>
<gene>
    <name evidence="1" type="ORF">D0466_02920</name>
</gene>
<name>A0A372LFN2_9BACI</name>
<protein>
    <submittedName>
        <fullName evidence="1">Uncharacterized protein</fullName>
    </submittedName>
</protein>
<reference evidence="1 2" key="1">
    <citation type="submission" date="2018-08" db="EMBL/GenBank/DDBJ databases">
        <title>Bacillus chawlae sp. nov., Bacillus glennii sp. nov., and Bacillus saganii sp. nov. Isolated from the Vehicle Assembly Building at Kennedy Space Center where the Viking Spacecraft were Assembled.</title>
        <authorList>
            <person name="Seuylemezian A."/>
            <person name="Vaishampayan P."/>
        </authorList>
    </citation>
    <scope>NUCLEOTIDE SEQUENCE [LARGE SCALE GENOMIC DNA]</scope>
    <source>
        <strain evidence="1 2">V44-8</strain>
    </source>
</reference>
<dbReference type="AlphaFoldDB" id="A0A372LFN2"/>
<organism evidence="1 2">
    <name type="scientific">Peribacillus glennii</name>
    <dbReference type="NCBI Taxonomy" id="2303991"/>
    <lineage>
        <taxon>Bacteria</taxon>
        <taxon>Bacillati</taxon>
        <taxon>Bacillota</taxon>
        <taxon>Bacilli</taxon>
        <taxon>Bacillales</taxon>
        <taxon>Bacillaceae</taxon>
        <taxon>Peribacillus</taxon>
    </lineage>
</organism>
<keyword evidence="2" id="KW-1185">Reference proteome</keyword>
<dbReference type="RefSeq" id="WP_117321065.1">
    <property type="nucleotide sequence ID" value="NZ_QVTD01000003.1"/>
</dbReference>
<dbReference type="OrthoDB" id="2943149at2"/>
<evidence type="ECO:0000313" key="1">
    <source>
        <dbReference type="EMBL" id="RFU64889.1"/>
    </source>
</evidence>
<accession>A0A372LFN2</accession>
<sequence length="88" mass="9989">MKNRLDLEGKILENITGYNMSKKKYKGGADRMNCTSNFRHSLQFAGVFVLAKFTIEEKVKAVKRYSEGNEGSTTIAKEIGLHRSKVQF</sequence>
<dbReference type="Proteomes" id="UP000262939">
    <property type="component" value="Unassembled WGS sequence"/>
</dbReference>
<proteinExistence type="predicted"/>
<dbReference type="EMBL" id="QVTD01000003">
    <property type="protein sequence ID" value="RFU64889.1"/>
    <property type="molecule type" value="Genomic_DNA"/>
</dbReference>
<comment type="caution">
    <text evidence="1">The sequence shown here is derived from an EMBL/GenBank/DDBJ whole genome shotgun (WGS) entry which is preliminary data.</text>
</comment>